<evidence type="ECO:0000313" key="8">
    <source>
        <dbReference type="EMBL" id="QFI14975.1"/>
    </source>
</evidence>
<geneLocation type="plasmid" evidence="8 9">
    <name>lp54</name>
</geneLocation>
<feature type="signal peptide" evidence="7">
    <location>
        <begin position="1"/>
        <end position="18"/>
    </location>
</feature>
<evidence type="ECO:0000256" key="3">
    <source>
        <dbReference type="ARBA" id="ARBA00023136"/>
    </source>
</evidence>
<dbReference type="InterPro" id="IPR023322">
    <property type="entry name" value="OM_lipoprot_dom_sf"/>
</dbReference>
<evidence type="ECO:0000256" key="2">
    <source>
        <dbReference type="ARBA" id="ARBA00022729"/>
    </source>
</evidence>
<dbReference type="OrthoDB" id="352028at2"/>
<evidence type="ECO:0000256" key="5">
    <source>
        <dbReference type="ARBA" id="ARBA00023288"/>
    </source>
</evidence>
<dbReference type="AlphaFoldDB" id="A0A5J6WDS4"/>
<feature type="compositionally biased region" description="Basic and acidic residues" evidence="6">
    <location>
        <begin position="30"/>
        <end position="41"/>
    </location>
</feature>
<reference evidence="8 9" key="1">
    <citation type="journal article" date="2020" name="Int. J. Syst. Evol. Microbiol.">
        <title>Borrelia maritima sp. nov., a novel species of the Borrelia burgdorferi sensu lato complex, occupying a basal position to North American species.</title>
        <authorList>
            <person name="Margos G."/>
            <person name="Fedorova N."/>
            <person name="Becker N.S."/>
            <person name="Kleinjan J.E."/>
            <person name="Marosevic D."/>
            <person name="Krebs S."/>
            <person name="Hui L."/>
            <person name="Fingerle V."/>
            <person name="Lane R.S."/>
        </authorList>
    </citation>
    <scope>NUCLEOTIDE SEQUENCE [LARGE SCALE GENOMIC DNA]</scope>
    <source>
        <strain evidence="8 9">CA690</strain>
    </source>
</reference>
<keyword evidence="9" id="KW-1185">Reference proteome</keyword>
<dbReference type="Pfam" id="PF00820">
    <property type="entry name" value="Lipoprotein_1"/>
    <property type="match status" value="1"/>
</dbReference>
<organism evidence="8 9">
    <name type="scientific">Borrelia maritima</name>
    <dbReference type="NCBI Taxonomy" id="2761123"/>
    <lineage>
        <taxon>Bacteria</taxon>
        <taxon>Pseudomonadati</taxon>
        <taxon>Spirochaetota</taxon>
        <taxon>Spirochaetia</taxon>
        <taxon>Spirochaetales</taxon>
        <taxon>Borreliaceae</taxon>
        <taxon>Borrelia</taxon>
    </lineage>
</organism>
<dbReference type="RefSeq" id="WP_151552982.1">
    <property type="nucleotide sequence ID" value="NZ_CP044536.1"/>
</dbReference>
<keyword evidence="8" id="KW-0614">Plasmid</keyword>
<dbReference type="Gene3D" id="2.40.128.160">
    <property type="entry name" value="C1 set domains (antibody constant domain-like)"/>
    <property type="match status" value="1"/>
</dbReference>
<dbReference type="InterPro" id="IPR001809">
    <property type="entry name" value="OM_lipoprot_Borrelia"/>
</dbReference>
<proteinExistence type="predicted"/>
<dbReference type="SUPFAM" id="SSF51087">
    <property type="entry name" value="Outer surface protein"/>
    <property type="match status" value="1"/>
</dbReference>
<dbReference type="Gene3D" id="3.90.930.1">
    <property type="match status" value="1"/>
</dbReference>
<comment type="subcellular location">
    <subcellularLocation>
        <location evidence="1">Cell outer membrane</location>
        <topology evidence="1">Lipid-anchor</topology>
    </subcellularLocation>
</comment>
<gene>
    <name evidence="8" type="primary">ospB</name>
    <name evidence="8" type="ORF">DB723_04330</name>
</gene>
<dbReference type="KEGG" id="bmat:DB723_04330"/>
<name>A0A5J6WDS4_9SPIR</name>
<keyword evidence="3" id="KW-0472">Membrane</keyword>
<dbReference type="GO" id="GO:0009279">
    <property type="term" value="C:cell outer membrane"/>
    <property type="evidence" value="ECO:0007669"/>
    <property type="project" value="UniProtKB-SubCell"/>
</dbReference>
<evidence type="ECO:0000256" key="4">
    <source>
        <dbReference type="ARBA" id="ARBA00023237"/>
    </source>
</evidence>
<dbReference type="Proteomes" id="UP000326393">
    <property type="component" value="Plasmid lp54"/>
</dbReference>
<evidence type="ECO:0000256" key="6">
    <source>
        <dbReference type="SAM" id="MobiDB-lite"/>
    </source>
</evidence>
<keyword evidence="2 7" id="KW-0732">Signal</keyword>
<dbReference type="EMBL" id="CP044536">
    <property type="protein sequence ID" value="QFI14975.1"/>
    <property type="molecule type" value="Genomic_DNA"/>
</dbReference>
<sequence length="299" mass="32302">MRLYLLGFALVLALMACAQKGAEPKNTTQKHNDQEILDSTKKTSTQAAEQVLPAATEDSVSLFNGKEVFVSKEKNGTGKYDLRATIDGVELKGTSDKNNGSGSLEGAKPDKSKIKMLVSEDLNTITVETYDASSQKTSSKVTKKHDSITEETFKANKLDSKKLTRANETVLEYSQMTDAENATKAVETLKNGIKFEGNLVGGKTTVKITEGTVTLTREIEKDGKVKVFLSDTAHSAKKTATWQESTNTLTISAESKKTKDLVFLTDGTITVQSYDTGGSALEGLAKELKDISELKGALK</sequence>
<keyword evidence="4" id="KW-0998">Cell outer membrane</keyword>
<feature type="chain" id="PRO_5023841874" evidence="7">
    <location>
        <begin position="19"/>
        <end position="299"/>
    </location>
</feature>
<evidence type="ECO:0000256" key="1">
    <source>
        <dbReference type="ARBA" id="ARBA00004459"/>
    </source>
</evidence>
<evidence type="ECO:0000256" key="7">
    <source>
        <dbReference type="SAM" id="SignalP"/>
    </source>
</evidence>
<evidence type="ECO:0000313" key="9">
    <source>
        <dbReference type="Proteomes" id="UP000326393"/>
    </source>
</evidence>
<accession>A0A5J6WDS4</accession>
<dbReference type="PRINTS" id="PR00968">
    <property type="entry name" value="OUTRSURFACE"/>
</dbReference>
<feature type="region of interest" description="Disordered" evidence="6">
    <location>
        <begin position="22"/>
        <end position="42"/>
    </location>
</feature>
<keyword evidence="5 8" id="KW-0449">Lipoprotein</keyword>
<protein>
    <submittedName>
        <fullName evidence="8">Outer surface lipoprotein OspB</fullName>
    </submittedName>
</protein>
<dbReference type="PROSITE" id="PS51257">
    <property type="entry name" value="PROKAR_LIPOPROTEIN"/>
    <property type="match status" value="1"/>
</dbReference>